<dbReference type="Proteomes" id="UP000316628">
    <property type="component" value="Unassembled WGS sequence"/>
</dbReference>
<dbReference type="EMBL" id="VFPP01000001">
    <property type="protein sequence ID" value="TQM79470.1"/>
    <property type="molecule type" value="Genomic_DNA"/>
</dbReference>
<proteinExistence type="predicted"/>
<dbReference type="RefSeq" id="WP_170231982.1">
    <property type="nucleotide sequence ID" value="NZ_JBIAIA010000004.1"/>
</dbReference>
<dbReference type="AlphaFoldDB" id="A0A543J9F9"/>
<feature type="chain" id="PRO_5039523031" evidence="1">
    <location>
        <begin position="20"/>
        <end position="46"/>
    </location>
</feature>
<protein>
    <submittedName>
        <fullName evidence="2">Uncharacterized protein</fullName>
    </submittedName>
</protein>
<organism evidence="2 3">
    <name type="scientific">Saccharothrix saharensis</name>
    <dbReference type="NCBI Taxonomy" id="571190"/>
    <lineage>
        <taxon>Bacteria</taxon>
        <taxon>Bacillati</taxon>
        <taxon>Actinomycetota</taxon>
        <taxon>Actinomycetes</taxon>
        <taxon>Pseudonocardiales</taxon>
        <taxon>Pseudonocardiaceae</taxon>
        <taxon>Saccharothrix</taxon>
    </lineage>
</organism>
<keyword evidence="1" id="KW-0732">Signal</keyword>
<evidence type="ECO:0000313" key="2">
    <source>
        <dbReference type="EMBL" id="TQM79470.1"/>
    </source>
</evidence>
<accession>A0A543J9F9</accession>
<sequence length="46" mass="4645">MRAVIAAVVLLFAVAGCRADDAAPVDPGFDGIESTLDGVEAEVSEP</sequence>
<dbReference type="PROSITE" id="PS51257">
    <property type="entry name" value="PROKAR_LIPOPROTEIN"/>
    <property type="match status" value="1"/>
</dbReference>
<name>A0A543J9F9_9PSEU</name>
<evidence type="ECO:0000256" key="1">
    <source>
        <dbReference type="SAM" id="SignalP"/>
    </source>
</evidence>
<feature type="signal peptide" evidence="1">
    <location>
        <begin position="1"/>
        <end position="19"/>
    </location>
</feature>
<gene>
    <name evidence="2" type="ORF">FHX81_1778</name>
</gene>
<evidence type="ECO:0000313" key="3">
    <source>
        <dbReference type="Proteomes" id="UP000316628"/>
    </source>
</evidence>
<keyword evidence="3" id="KW-1185">Reference proteome</keyword>
<reference evidence="2 3" key="1">
    <citation type="submission" date="2019-06" db="EMBL/GenBank/DDBJ databases">
        <title>Sequencing the genomes of 1000 actinobacteria strains.</title>
        <authorList>
            <person name="Klenk H.-P."/>
        </authorList>
    </citation>
    <scope>NUCLEOTIDE SEQUENCE [LARGE SCALE GENOMIC DNA]</scope>
    <source>
        <strain evidence="2 3">DSM 45456</strain>
    </source>
</reference>
<comment type="caution">
    <text evidence="2">The sequence shown here is derived from an EMBL/GenBank/DDBJ whole genome shotgun (WGS) entry which is preliminary data.</text>
</comment>